<feature type="active site" description="Schiff-base intermediate with substrate; via pyruvic acid" evidence="14">
    <location>
        <position position="462"/>
    </location>
</feature>
<comment type="subunit">
    <text evidence="14">Heterotetramer of two alpha and two beta chains arranged as a dimer of alpha/beta heterodimers.</text>
</comment>
<dbReference type="SUPFAM" id="SSF50621">
    <property type="entry name" value="Alanine racemase C-terminal domain-like"/>
    <property type="match status" value="1"/>
</dbReference>
<dbReference type="InterPro" id="IPR000183">
    <property type="entry name" value="Orn/DAP/Arg_de-COase"/>
</dbReference>
<dbReference type="SUPFAM" id="SSF56276">
    <property type="entry name" value="S-adenosylmethionine decarboxylase"/>
    <property type="match status" value="1"/>
</dbReference>
<evidence type="ECO:0000256" key="6">
    <source>
        <dbReference type="ARBA" id="ARBA00023066"/>
    </source>
</evidence>
<dbReference type="CDD" id="cd00622">
    <property type="entry name" value="PLPDE_III_ODC"/>
    <property type="match status" value="1"/>
</dbReference>
<dbReference type="PANTHER" id="PTHR11482:SF6">
    <property type="entry name" value="ORNITHINE DECARBOXYLASE 1-RELATED"/>
    <property type="match status" value="1"/>
</dbReference>
<dbReference type="PRINTS" id="PR01179">
    <property type="entry name" value="ODADCRBXLASE"/>
</dbReference>
<evidence type="ECO:0000256" key="8">
    <source>
        <dbReference type="ARBA" id="ARBA00023145"/>
    </source>
</evidence>
<comment type="PTM">
    <text evidence="14">Is synthesized initially as an inactive proenzyme. Formation of the active enzyme involves a self-maturation process in which the active site pyruvoyl group is generated from an internal serine residue via an autocatalytic post-translational modification. Two non-identical subunits are generated from the proenzyme in this reaction, and the pyruvate is formed at the N-terminus of the alpha chain, which is derived from the carboxyl end of the proenzyme. The post-translation cleavage follows an unusual pathway, termed non-hydrolytic serinolysis, in which the side chain hydroxyl group of the serine supplies its oxygen atom to form the C-terminus of the beta chain, while the remainder of the serine residue undergoes an oxidative deamination to produce ammonia and the pyruvoyl group blocking the N-terminus of the alpha chain.</text>
</comment>
<feature type="chain" id="PRO_5023533869" description="S-adenosylmethionine decarboxylase alpha chain" evidence="14">
    <location>
        <begin position="462"/>
        <end position="516"/>
    </location>
</feature>
<evidence type="ECO:0000313" key="18">
    <source>
        <dbReference type="Proteomes" id="UP000063699"/>
    </source>
</evidence>
<evidence type="ECO:0000256" key="11">
    <source>
        <dbReference type="ARBA" id="ARBA00023317"/>
    </source>
</evidence>
<evidence type="ECO:0000256" key="9">
    <source>
        <dbReference type="ARBA" id="ARBA00023239"/>
    </source>
</evidence>
<dbReference type="GO" id="GO:0004586">
    <property type="term" value="F:ornithine decarboxylase activity"/>
    <property type="evidence" value="ECO:0007669"/>
    <property type="project" value="UniProtKB-EC"/>
</dbReference>
<evidence type="ECO:0000313" key="17">
    <source>
        <dbReference type="EMBL" id="ALG12733.1"/>
    </source>
</evidence>
<dbReference type="GO" id="GO:0005737">
    <property type="term" value="C:cytoplasm"/>
    <property type="evidence" value="ECO:0007669"/>
    <property type="project" value="TreeGrafter"/>
</dbReference>
<keyword evidence="18" id="KW-1185">Reference proteome</keyword>
<proteinExistence type="inferred from homology"/>
<keyword evidence="11 14" id="KW-0670">Pyruvate</keyword>
<dbReference type="STRING" id="860235.AOZ06_43020"/>
<keyword evidence="9 14" id="KW-0456">Lyase</keyword>
<keyword evidence="5 15" id="KW-0663">Pyridoxal phosphate</keyword>
<comment type="catalytic activity">
    <reaction evidence="13">
        <text>L-ornithine + H(+) = putrescine + CO2</text>
        <dbReference type="Rhea" id="RHEA:22964"/>
        <dbReference type="ChEBI" id="CHEBI:15378"/>
        <dbReference type="ChEBI" id="CHEBI:16526"/>
        <dbReference type="ChEBI" id="CHEBI:46911"/>
        <dbReference type="ChEBI" id="CHEBI:326268"/>
        <dbReference type="EC" id="4.1.1.17"/>
    </reaction>
</comment>
<evidence type="ECO:0000259" key="16">
    <source>
        <dbReference type="Pfam" id="PF02784"/>
    </source>
</evidence>
<dbReference type="Gene3D" id="3.20.20.10">
    <property type="entry name" value="Alanine racemase"/>
    <property type="match status" value="1"/>
</dbReference>
<dbReference type="FunFam" id="2.40.37.10:FF:000004">
    <property type="entry name" value="Ornithine decarboxylase"/>
    <property type="match status" value="1"/>
</dbReference>
<feature type="chain" id="PRO_5023533870" description="S-adenosylmethionine decarboxylase beta chain" evidence="14">
    <location>
        <begin position="1"/>
        <end position="461"/>
    </location>
</feature>
<evidence type="ECO:0000256" key="1">
    <source>
        <dbReference type="ARBA" id="ARBA00001933"/>
    </source>
</evidence>
<dbReference type="HAMAP" id="MF_00464">
    <property type="entry name" value="AdoMetDC_1"/>
    <property type="match status" value="1"/>
</dbReference>
<dbReference type="Gene3D" id="3.60.90.10">
    <property type="entry name" value="S-adenosylmethionine decarboxylase"/>
    <property type="match status" value="1"/>
</dbReference>
<dbReference type="InterPro" id="IPR029066">
    <property type="entry name" value="PLP-binding_barrel"/>
</dbReference>
<comment type="cofactor">
    <cofactor evidence="14">
        <name>pyruvate</name>
        <dbReference type="ChEBI" id="CHEBI:15361"/>
    </cofactor>
    <text evidence="14">Binds 1 pyruvoyl group covalently per subunit.</text>
</comment>
<dbReference type="InterPro" id="IPR009006">
    <property type="entry name" value="Ala_racemase/Decarboxylase_C"/>
</dbReference>
<dbReference type="GO" id="GO:0033387">
    <property type="term" value="P:putrescine biosynthetic process from arginine, via ornithine"/>
    <property type="evidence" value="ECO:0007669"/>
    <property type="project" value="TreeGrafter"/>
</dbReference>
<name>A0A0N9IDG2_9PSEU</name>
<evidence type="ECO:0000256" key="5">
    <source>
        <dbReference type="ARBA" id="ARBA00022898"/>
    </source>
</evidence>
<keyword evidence="14" id="KW-0949">S-adenosyl-L-methionine</keyword>
<dbReference type="GO" id="GO:0008295">
    <property type="term" value="P:spermidine biosynthetic process"/>
    <property type="evidence" value="ECO:0007669"/>
    <property type="project" value="UniProtKB-UniRule"/>
</dbReference>
<comment type="catalytic activity">
    <reaction evidence="14">
        <text>S-adenosyl-L-methionine + H(+) = S-adenosyl 3-(methylsulfanyl)propylamine + CO2</text>
        <dbReference type="Rhea" id="RHEA:15981"/>
        <dbReference type="ChEBI" id="CHEBI:15378"/>
        <dbReference type="ChEBI" id="CHEBI:16526"/>
        <dbReference type="ChEBI" id="CHEBI:57443"/>
        <dbReference type="ChEBI" id="CHEBI:59789"/>
        <dbReference type="EC" id="4.1.1.50"/>
    </reaction>
</comment>
<dbReference type="NCBIfam" id="TIGR03330">
    <property type="entry name" value="SAM_DCase_Bsu"/>
    <property type="match status" value="1"/>
</dbReference>
<feature type="active site" description="Proton donor" evidence="15">
    <location>
        <position position="333"/>
    </location>
</feature>
<gene>
    <name evidence="14" type="primary">speH</name>
    <name evidence="17" type="ORF">AOZ06_43020</name>
</gene>
<dbReference type="InterPro" id="IPR022653">
    <property type="entry name" value="De-COase2_pyr-phos_BS"/>
</dbReference>
<evidence type="ECO:0000256" key="3">
    <source>
        <dbReference type="ARBA" id="ARBA00022793"/>
    </source>
</evidence>
<dbReference type="UniPathway" id="UPA00331">
    <property type="reaction ID" value="UER00451"/>
</dbReference>
<keyword evidence="6 14" id="KW-0745">Spermidine biosynthesis</keyword>
<dbReference type="EC" id="4.1.1.50" evidence="14"/>
<comment type="function">
    <text evidence="14">Catalyzes the decarboxylation of S-adenosylmethionine to S-adenosylmethioninamine (dcAdoMet), the propylamine donor required for the synthesis of the polyamines spermine and spermidine from the diamine putrescine.</text>
</comment>
<feature type="active site" description="Proton acceptor; for processing activity" evidence="14">
    <location>
        <position position="467"/>
    </location>
</feature>
<dbReference type="GO" id="GO:0004014">
    <property type="term" value="F:adenosylmethionine decarboxylase activity"/>
    <property type="evidence" value="ECO:0007669"/>
    <property type="project" value="UniProtKB-UniRule"/>
</dbReference>
<comment type="similarity">
    <text evidence="14">Belongs to the prokaryotic AdoMetDC family. Type 1 subfamily.</text>
</comment>
<evidence type="ECO:0000256" key="10">
    <source>
        <dbReference type="ARBA" id="ARBA00023270"/>
    </source>
</evidence>
<dbReference type="SUPFAM" id="SSF51419">
    <property type="entry name" value="PLP-binding barrel"/>
    <property type="match status" value="1"/>
</dbReference>
<dbReference type="AlphaFoldDB" id="A0A0N9IDG2"/>
<dbReference type="Pfam" id="PF02675">
    <property type="entry name" value="AdoMet_dc"/>
    <property type="match status" value="1"/>
</dbReference>
<dbReference type="PRINTS" id="PR01182">
    <property type="entry name" value="ORNDCRBXLASE"/>
</dbReference>
<reference evidence="17 18" key="1">
    <citation type="submission" date="2015-07" db="EMBL/GenBank/DDBJ databases">
        <title>Genome sequencing of Kibdelosporangium phytohabitans.</title>
        <authorList>
            <person name="Qin S."/>
            <person name="Xing K."/>
        </authorList>
    </citation>
    <scope>NUCLEOTIDE SEQUENCE [LARGE SCALE GENOMIC DNA]</scope>
    <source>
        <strain evidence="17 18">KLBMP1111</strain>
    </source>
</reference>
<keyword evidence="7 14" id="KW-0620">Polyamine biosynthesis</keyword>
<feature type="active site" description="Proton donor; for catalytic activity" evidence="14">
    <location>
        <position position="482"/>
    </location>
</feature>
<dbReference type="InterPro" id="IPR022644">
    <property type="entry name" value="De-COase2_N"/>
</dbReference>
<keyword evidence="4 14" id="KW-0068">Autocatalytic cleavage</keyword>
<sequence>MPAVIDALPQAPERIRAFLDDRRPPTPCLVIDLDTVRESHTRLREALPEARMYYAVKANPAPEVVRLLAEQGCGFDVAGREEIELCLGQGASADSISYGNPIKKARDIAYAHRVGVRRFTFDSEPDLETIATFAPGATVSCRILVDSTGSQTPFGHKFGCAPEMAARLLVRAAELGLDPEGVAFHVGSQHLDPAAWEPWIAAAGAVTRTVTAAGIRLRGLNIGGGFPGRYLVDPPPLTDYADTVRAAVARHFDHEVDLAIEPGRVLVAEAGMIRSEVVLVSRKSDTDAKRWVYLDIGRYGGMAETENEAIAYRLQTAQDHEPTGPVVIAGPSCDGDDVLYQRTSYELPLSLRAGDHVDIMSTGAYTQSYSSVAFNGFPPLRTYFVGGAPASQETVDSEVGEFAGRHVLAEFEGVSAELLDDATFLRESLERALEKAGATVCDMTYKQFEPQGVTLLALLSESHASIHTYPERGAVFIDVFTCGQVADPELAVNLLRDMLDASVSRISVVHRGQENR</sequence>
<feature type="domain" description="Orn/DAP/Arg decarboxylase 2 N-terminal" evidence="16">
    <location>
        <begin position="34"/>
        <end position="268"/>
    </location>
</feature>
<dbReference type="PROSITE" id="PS00878">
    <property type="entry name" value="ODR_DC_2_1"/>
    <property type="match status" value="1"/>
</dbReference>
<dbReference type="Gene3D" id="2.40.37.10">
    <property type="entry name" value="Lyase, Ornithine Decarboxylase, Chain A, domain 1"/>
    <property type="match status" value="1"/>
</dbReference>
<evidence type="ECO:0000256" key="12">
    <source>
        <dbReference type="ARBA" id="ARBA00034115"/>
    </source>
</evidence>
<comment type="cofactor">
    <cofactor evidence="1 15">
        <name>pyridoxal 5'-phosphate</name>
        <dbReference type="ChEBI" id="CHEBI:597326"/>
    </cofactor>
</comment>
<comment type="similarity">
    <text evidence="2">Belongs to the Orn/Lys/Arg decarboxylase class-II family.</text>
</comment>
<keyword evidence="3 14" id="KW-0210">Decarboxylase</keyword>
<dbReference type="PANTHER" id="PTHR11482">
    <property type="entry name" value="ARGININE/DIAMINOPIMELATE/ORNITHINE DECARBOXYLASE"/>
    <property type="match status" value="1"/>
</dbReference>
<feature type="modified residue" description="N6-(pyridoxal phosphate)lysine" evidence="15">
    <location>
        <position position="57"/>
    </location>
</feature>
<dbReference type="KEGG" id="kphy:AOZ06_43020"/>
<evidence type="ECO:0000256" key="2">
    <source>
        <dbReference type="ARBA" id="ARBA00008872"/>
    </source>
</evidence>
<comment type="pathway">
    <text evidence="14">Amine and polyamine biosynthesis; S-adenosylmethioninamine biosynthesis; S-adenosylmethioninamine from S-adenosyl-L-methionine: step 1/1.</text>
</comment>
<protein>
    <recommendedName>
        <fullName evidence="14">S-adenosylmethionine decarboxylase proenzyme</fullName>
        <shortName evidence="14">AdoMetDC</shortName>
        <shortName evidence="14">SAMDC</shortName>
        <ecNumber evidence="14">4.1.1.50</ecNumber>
    </recommendedName>
    <component>
        <recommendedName>
            <fullName evidence="14">S-adenosylmethionine decarboxylase beta chain</fullName>
        </recommendedName>
    </component>
    <component>
        <recommendedName>
            <fullName evidence="14">S-adenosylmethionine decarboxylase alpha chain</fullName>
        </recommendedName>
    </component>
</protein>
<keyword evidence="8 14" id="KW-0865">Zymogen</keyword>
<dbReference type="EMBL" id="CP012752">
    <property type="protein sequence ID" value="ALG12733.1"/>
    <property type="molecule type" value="Genomic_DNA"/>
</dbReference>
<evidence type="ECO:0000256" key="14">
    <source>
        <dbReference type="HAMAP-Rule" id="MF_00464"/>
    </source>
</evidence>
<feature type="site" description="Cleavage (non-hydrolytic); by autolysis" evidence="14">
    <location>
        <begin position="461"/>
        <end position="462"/>
    </location>
</feature>
<accession>A0A0N9IDG2</accession>
<dbReference type="FunFam" id="3.20.20.10:FF:000008">
    <property type="entry name" value="Ornithine decarboxylase"/>
    <property type="match status" value="1"/>
</dbReference>
<comment type="pathway">
    <text evidence="12">Amine and polyamine biosynthesis; putrescine biosynthesis via L-ornithine pathway; putrescine from L-ornithine: step 1/1.</text>
</comment>
<dbReference type="Proteomes" id="UP000063699">
    <property type="component" value="Chromosome"/>
</dbReference>
<dbReference type="InterPro" id="IPR002433">
    <property type="entry name" value="Orn_de-COase"/>
</dbReference>
<dbReference type="InterPro" id="IPR016067">
    <property type="entry name" value="S-AdoMet_deCO2ase_core"/>
</dbReference>
<dbReference type="InterPro" id="IPR003826">
    <property type="entry name" value="AdoMetDC_fam_prok"/>
</dbReference>
<evidence type="ECO:0000256" key="7">
    <source>
        <dbReference type="ARBA" id="ARBA00023115"/>
    </source>
</evidence>
<dbReference type="InterPro" id="IPR017716">
    <property type="entry name" value="S-AdoMet_deCOase_pro-enz"/>
</dbReference>
<evidence type="ECO:0000256" key="15">
    <source>
        <dbReference type="PIRSR" id="PIRSR600183-50"/>
    </source>
</evidence>
<keyword evidence="10 14" id="KW-0704">Schiff base</keyword>
<organism evidence="17 18">
    <name type="scientific">Kibdelosporangium phytohabitans</name>
    <dbReference type="NCBI Taxonomy" id="860235"/>
    <lineage>
        <taxon>Bacteria</taxon>
        <taxon>Bacillati</taxon>
        <taxon>Actinomycetota</taxon>
        <taxon>Actinomycetes</taxon>
        <taxon>Pseudonocardiales</taxon>
        <taxon>Pseudonocardiaceae</taxon>
        <taxon>Kibdelosporangium</taxon>
    </lineage>
</organism>
<feature type="modified residue" description="Pyruvic acid (Ser); by autocatalysis" evidence="14">
    <location>
        <position position="462"/>
    </location>
</feature>
<evidence type="ECO:0000256" key="13">
    <source>
        <dbReference type="ARBA" id="ARBA00049127"/>
    </source>
</evidence>
<dbReference type="Pfam" id="PF02784">
    <property type="entry name" value="Orn_Arg_deC_N"/>
    <property type="match status" value="1"/>
</dbReference>
<evidence type="ECO:0000256" key="4">
    <source>
        <dbReference type="ARBA" id="ARBA00022813"/>
    </source>
</evidence>